<dbReference type="AlphaFoldDB" id="A0A5C7AYM0"/>
<proteinExistence type="predicted"/>
<evidence type="ECO:0000256" key="1">
    <source>
        <dbReference type="SAM" id="SignalP"/>
    </source>
</evidence>
<dbReference type="RefSeq" id="WP_147132932.1">
    <property type="nucleotide sequence ID" value="NZ_VOSC01000019.1"/>
</dbReference>
<dbReference type="Proteomes" id="UP000321790">
    <property type="component" value="Unassembled WGS sequence"/>
</dbReference>
<comment type="caution">
    <text evidence="2">The sequence shown here is derived from an EMBL/GenBank/DDBJ whole genome shotgun (WGS) entry which is preliminary data.</text>
</comment>
<name>A0A5C7AYM0_9FLAO</name>
<feature type="chain" id="PRO_5023146574" description="Lipoprotein" evidence="1">
    <location>
        <begin position="22"/>
        <end position="281"/>
    </location>
</feature>
<evidence type="ECO:0000313" key="3">
    <source>
        <dbReference type="Proteomes" id="UP000321790"/>
    </source>
</evidence>
<protein>
    <recommendedName>
        <fullName evidence="4">Lipoprotein</fullName>
    </recommendedName>
</protein>
<organism evidence="2 3">
    <name type="scientific">Seonamhaeicola algicola</name>
    <dbReference type="NCBI Taxonomy" id="1719036"/>
    <lineage>
        <taxon>Bacteria</taxon>
        <taxon>Pseudomonadati</taxon>
        <taxon>Bacteroidota</taxon>
        <taxon>Flavobacteriia</taxon>
        <taxon>Flavobacteriales</taxon>
        <taxon>Flavobacteriaceae</taxon>
    </lineage>
</organism>
<reference evidence="3" key="1">
    <citation type="submission" date="2019-08" db="EMBL/GenBank/DDBJ databases">
        <title>Seonamhaeicola sediminis sp. nov., isolated from marine sediment.</title>
        <authorList>
            <person name="Cao W.R."/>
        </authorList>
    </citation>
    <scope>NUCLEOTIDE SEQUENCE [LARGE SCALE GENOMIC DNA]</scope>
    <source>
        <strain evidence="3">Gy8</strain>
    </source>
</reference>
<feature type="signal peptide" evidence="1">
    <location>
        <begin position="1"/>
        <end position="21"/>
    </location>
</feature>
<sequence length="281" mass="31765">MKITKLTSILLIILLSLLTSCNDENVDSETQAKIDEEIKLQKEEQEKLNIIDKSIGKSMVVQVEIPDSLKIFEELQSDQFVNKGLSDLVDGKFINDKFRYDLLKVIGHSAKLISSNDNKEVYNVEPFNYLKDKPKPEITYPGDNGLLSELKITNKMTATLSFFGIEGGITNEEIYYGSISETANIIIDDKQMDVTKILSQFSTEESREGVELITRVTVTEFLHKKYKKRDKKIKVKEFPIIKSGVSLGTEFFTENSSLERTFKVSINTTSINDIIARLGGS</sequence>
<keyword evidence="1" id="KW-0732">Signal</keyword>
<dbReference type="PROSITE" id="PS51257">
    <property type="entry name" value="PROKAR_LIPOPROTEIN"/>
    <property type="match status" value="1"/>
</dbReference>
<evidence type="ECO:0008006" key="4">
    <source>
        <dbReference type="Google" id="ProtNLM"/>
    </source>
</evidence>
<keyword evidence="3" id="KW-1185">Reference proteome</keyword>
<dbReference type="OrthoDB" id="1452934at2"/>
<accession>A0A5C7AYM0</accession>
<dbReference type="EMBL" id="VOSC01000019">
    <property type="protein sequence ID" value="TXE11595.1"/>
    <property type="molecule type" value="Genomic_DNA"/>
</dbReference>
<evidence type="ECO:0000313" key="2">
    <source>
        <dbReference type="EMBL" id="TXE11595.1"/>
    </source>
</evidence>
<gene>
    <name evidence="2" type="ORF">FUA26_05880</name>
</gene>